<evidence type="ECO:0000256" key="3">
    <source>
        <dbReference type="ARBA" id="ARBA00023186"/>
    </source>
</evidence>
<organism evidence="5 6">
    <name type="scientific">Dictyobacter vulcani</name>
    <dbReference type="NCBI Taxonomy" id="2607529"/>
    <lineage>
        <taxon>Bacteria</taxon>
        <taxon>Bacillati</taxon>
        <taxon>Chloroflexota</taxon>
        <taxon>Ktedonobacteria</taxon>
        <taxon>Ktedonobacterales</taxon>
        <taxon>Dictyobacteraceae</taxon>
        <taxon>Dictyobacter</taxon>
    </lineage>
</organism>
<name>A0A5J4KRV4_9CHLR</name>
<dbReference type="PANTHER" id="PTHR19375">
    <property type="entry name" value="HEAT SHOCK PROTEIN 70KDA"/>
    <property type="match status" value="1"/>
</dbReference>
<proteinExistence type="predicted"/>
<dbReference type="GO" id="GO:0005524">
    <property type="term" value="F:ATP binding"/>
    <property type="evidence" value="ECO:0007669"/>
    <property type="project" value="UniProtKB-KW"/>
</dbReference>
<feature type="region of interest" description="Disordered" evidence="4">
    <location>
        <begin position="201"/>
        <end position="245"/>
    </location>
</feature>
<dbReference type="AlphaFoldDB" id="A0A5J4KRV4"/>
<evidence type="ECO:0000313" key="6">
    <source>
        <dbReference type="Proteomes" id="UP000326912"/>
    </source>
</evidence>
<dbReference type="Pfam" id="PF00012">
    <property type="entry name" value="HSP70"/>
    <property type="match status" value="1"/>
</dbReference>
<dbReference type="EMBL" id="BKZW01000002">
    <property type="protein sequence ID" value="GER90393.1"/>
    <property type="molecule type" value="Genomic_DNA"/>
</dbReference>
<keyword evidence="1" id="KW-0547">Nucleotide-binding</keyword>
<evidence type="ECO:0000256" key="1">
    <source>
        <dbReference type="ARBA" id="ARBA00022741"/>
    </source>
</evidence>
<feature type="region of interest" description="Disordered" evidence="4">
    <location>
        <begin position="124"/>
        <end position="147"/>
    </location>
</feature>
<dbReference type="Gene3D" id="2.60.34.10">
    <property type="entry name" value="Substrate Binding Domain Of DNAk, Chain A, domain 1"/>
    <property type="match status" value="1"/>
</dbReference>
<protein>
    <recommendedName>
        <fullName evidence="7">Chaperone protein DnaK</fullName>
    </recommendedName>
</protein>
<keyword evidence="6" id="KW-1185">Reference proteome</keyword>
<evidence type="ECO:0000313" key="5">
    <source>
        <dbReference type="EMBL" id="GER90393.1"/>
    </source>
</evidence>
<dbReference type="FunFam" id="1.20.1270.10:FF:000001">
    <property type="entry name" value="Molecular chaperone DnaK"/>
    <property type="match status" value="1"/>
</dbReference>
<comment type="caution">
    <text evidence="5">The sequence shown here is derived from an EMBL/GenBank/DDBJ whole genome shotgun (WGS) entry which is preliminary data.</text>
</comment>
<keyword evidence="2" id="KW-0067">ATP-binding</keyword>
<feature type="compositionally biased region" description="Low complexity" evidence="4">
    <location>
        <begin position="217"/>
        <end position="239"/>
    </location>
</feature>
<dbReference type="GO" id="GO:0140662">
    <property type="term" value="F:ATP-dependent protein folding chaperone"/>
    <property type="evidence" value="ECO:0007669"/>
    <property type="project" value="InterPro"/>
</dbReference>
<dbReference type="Proteomes" id="UP000326912">
    <property type="component" value="Unassembled WGS sequence"/>
</dbReference>
<evidence type="ECO:0000256" key="2">
    <source>
        <dbReference type="ARBA" id="ARBA00022840"/>
    </source>
</evidence>
<dbReference type="Gene3D" id="1.20.1270.10">
    <property type="match status" value="1"/>
</dbReference>
<accession>A0A5J4KRV4</accession>
<gene>
    <name evidence="5" type="ORF">KDW_45550</name>
</gene>
<reference evidence="5 6" key="1">
    <citation type="submission" date="2019-10" db="EMBL/GenBank/DDBJ databases">
        <title>Dictyobacter vulcani sp. nov., within the class Ktedonobacteria, isolated from soil of volcanic Mt. Zao.</title>
        <authorList>
            <person name="Zheng Y."/>
            <person name="Wang C.M."/>
            <person name="Sakai Y."/>
            <person name="Abe K."/>
            <person name="Yokota A."/>
            <person name="Yabe S."/>
        </authorList>
    </citation>
    <scope>NUCLEOTIDE SEQUENCE [LARGE SCALE GENOMIC DNA]</scope>
    <source>
        <strain evidence="5 6">W12</strain>
    </source>
</reference>
<evidence type="ECO:0000256" key="4">
    <source>
        <dbReference type="SAM" id="MobiDB-lite"/>
    </source>
</evidence>
<sequence length="245" mass="26678">MSLGVETLGGMMTPLIERNTTIPARKSEMFSTAEDSQPAVDIHVLQGERKFARDNKSLGHFRLEGIAPAPRGLPQIEVIFDIDANGILNVTARDKATGKEQKITITASSGLSKGDVERMVREAQEHAQEDQQRKEEIEQRNRADTVAYQAERTLRDVGDKLSPDLRSEIENKVKSVRDALASNDQGRIVMNTQDLELTLQRVGQEVYSQPGATSAAPGPDGSTPSGTSSTSEGDSGTIEGEFREV</sequence>
<evidence type="ECO:0008006" key="7">
    <source>
        <dbReference type="Google" id="ProtNLM"/>
    </source>
</evidence>
<dbReference type="FunFam" id="2.60.34.10:FF:000014">
    <property type="entry name" value="Chaperone protein DnaK HSP70"/>
    <property type="match status" value="1"/>
</dbReference>
<dbReference type="SUPFAM" id="SSF100920">
    <property type="entry name" value="Heat shock protein 70kD (HSP70), peptide-binding domain"/>
    <property type="match status" value="1"/>
</dbReference>
<feature type="compositionally biased region" description="Basic and acidic residues" evidence="4">
    <location>
        <begin position="124"/>
        <end position="143"/>
    </location>
</feature>
<keyword evidence="3" id="KW-0143">Chaperone</keyword>
<dbReference type="InterPro" id="IPR013126">
    <property type="entry name" value="Hsp_70_fam"/>
</dbReference>
<dbReference type="InterPro" id="IPR029048">
    <property type="entry name" value="HSP70_C_sf"/>
</dbReference>
<dbReference type="InterPro" id="IPR029047">
    <property type="entry name" value="HSP70_peptide-bd_sf"/>
</dbReference>